<dbReference type="GO" id="GO:0016020">
    <property type="term" value="C:membrane"/>
    <property type="evidence" value="ECO:0007669"/>
    <property type="project" value="UniProtKB-SubCell"/>
</dbReference>
<evidence type="ECO:0008006" key="12">
    <source>
        <dbReference type="Google" id="ProtNLM"/>
    </source>
</evidence>
<dbReference type="PROSITE" id="PS50920">
    <property type="entry name" value="SOLCAR"/>
    <property type="match status" value="2"/>
</dbReference>
<dbReference type="AlphaFoldDB" id="A0AAW1S556"/>
<keyword evidence="4 8" id="KW-0812">Transmembrane</keyword>
<evidence type="ECO:0000256" key="3">
    <source>
        <dbReference type="ARBA" id="ARBA00022448"/>
    </source>
</evidence>
<feature type="repeat" description="Solcar" evidence="8">
    <location>
        <begin position="1"/>
        <end position="63"/>
    </location>
</feature>
<keyword evidence="7 8" id="KW-0472">Membrane</keyword>
<feature type="repeat" description="Solcar" evidence="8">
    <location>
        <begin position="73"/>
        <end position="194"/>
    </location>
</feature>
<dbReference type="InterPro" id="IPR018108">
    <property type="entry name" value="MCP_transmembrane"/>
</dbReference>
<dbReference type="Gene3D" id="1.50.40.10">
    <property type="entry name" value="Mitochondrial carrier domain"/>
    <property type="match status" value="2"/>
</dbReference>
<dbReference type="Pfam" id="PF00153">
    <property type="entry name" value="Mito_carr"/>
    <property type="match status" value="4"/>
</dbReference>
<evidence type="ECO:0000256" key="8">
    <source>
        <dbReference type="PROSITE-ProRule" id="PRU00282"/>
    </source>
</evidence>
<evidence type="ECO:0000256" key="9">
    <source>
        <dbReference type="RuleBase" id="RU000488"/>
    </source>
</evidence>
<keyword evidence="5" id="KW-0677">Repeat</keyword>
<accession>A0AAW1S556</accession>
<comment type="similarity">
    <text evidence="2 9">Belongs to the mitochondrial carrier (TC 2.A.29) family.</text>
</comment>
<keyword evidence="11" id="KW-1185">Reference proteome</keyword>
<evidence type="ECO:0000256" key="1">
    <source>
        <dbReference type="ARBA" id="ARBA00004141"/>
    </source>
</evidence>
<comment type="caution">
    <text evidence="10">The sequence shown here is derived from an EMBL/GenBank/DDBJ whole genome shotgun (WGS) entry which is preliminary data.</text>
</comment>
<reference evidence="10 11" key="1">
    <citation type="journal article" date="2024" name="Nat. Commun.">
        <title>Phylogenomics reveals the evolutionary origins of lichenization in chlorophyte algae.</title>
        <authorList>
            <person name="Puginier C."/>
            <person name="Libourel C."/>
            <person name="Otte J."/>
            <person name="Skaloud P."/>
            <person name="Haon M."/>
            <person name="Grisel S."/>
            <person name="Petersen M."/>
            <person name="Berrin J.G."/>
            <person name="Delaux P.M."/>
            <person name="Dal Grande F."/>
            <person name="Keller J."/>
        </authorList>
    </citation>
    <scope>NUCLEOTIDE SEQUENCE [LARGE SCALE GENOMIC DNA]</scope>
    <source>
        <strain evidence="10 11">SAG 2523</strain>
    </source>
</reference>
<comment type="subcellular location">
    <subcellularLocation>
        <location evidence="1">Membrane</location>
        <topology evidence="1">Multi-pass membrane protein</topology>
    </subcellularLocation>
</comment>
<dbReference type="SUPFAM" id="SSF103506">
    <property type="entry name" value="Mitochondrial carrier"/>
    <property type="match status" value="2"/>
</dbReference>
<sequence>MQAGVYPNVVDAAGVYPNVVDAAGSICKACGPRGLFTGYLPTLLEDVPDMACKFAAYETMRSLHRNFVGGRKASATEDFAMGAVSGAFAAAATTPLDVIKTHMMCTAASRPSMLSSSRIVWQAGGAKQFFKGVPLAVCIRSVQAGVYPNVVDAAGSICKACGPWRLFTGYLPTLLEDVPDMACKFTAYETMRSLHRNFVGGRKASATENFAMGAISGASAAAATMLLDVIKTHMMCTAASRASILSSTRIVWQVTIRALFINQPCRVKLWPSQLDS</sequence>
<keyword evidence="6" id="KW-1133">Transmembrane helix</keyword>
<evidence type="ECO:0000256" key="4">
    <source>
        <dbReference type="ARBA" id="ARBA00022692"/>
    </source>
</evidence>
<dbReference type="EMBL" id="JALJOV010001806">
    <property type="protein sequence ID" value="KAK9840693.1"/>
    <property type="molecule type" value="Genomic_DNA"/>
</dbReference>
<evidence type="ECO:0000256" key="6">
    <source>
        <dbReference type="ARBA" id="ARBA00022989"/>
    </source>
</evidence>
<organism evidence="10 11">
    <name type="scientific">Apatococcus fuscideae</name>
    <dbReference type="NCBI Taxonomy" id="2026836"/>
    <lineage>
        <taxon>Eukaryota</taxon>
        <taxon>Viridiplantae</taxon>
        <taxon>Chlorophyta</taxon>
        <taxon>core chlorophytes</taxon>
        <taxon>Trebouxiophyceae</taxon>
        <taxon>Chlorellales</taxon>
        <taxon>Chlorellaceae</taxon>
        <taxon>Apatococcus</taxon>
    </lineage>
</organism>
<protein>
    <recommendedName>
        <fullName evidence="12">Mitochondrial carrier protein</fullName>
    </recommendedName>
</protein>
<evidence type="ECO:0000256" key="2">
    <source>
        <dbReference type="ARBA" id="ARBA00006375"/>
    </source>
</evidence>
<gene>
    <name evidence="10" type="ORF">WJX84_004600</name>
</gene>
<evidence type="ECO:0000256" key="7">
    <source>
        <dbReference type="ARBA" id="ARBA00023136"/>
    </source>
</evidence>
<proteinExistence type="inferred from homology"/>
<name>A0AAW1S556_9CHLO</name>
<evidence type="ECO:0000256" key="5">
    <source>
        <dbReference type="ARBA" id="ARBA00022737"/>
    </source>
</evidence>
<dbReference type="PANTHER" id="PTHR45667">
    <property type="entry name" value="S-ADENOSYLMETHIONINE MITOCHONDRIAL CARRIER PROTEIN"/>
    <property type="match status" value="1"/>
</dbReference>
<dbReference type="InterPro" id="IPR023395">
    <property type="entry name" value="MCP_dom_sf"/>
</dbReference>
<evidence type="ECO:0000313" key="10">
    <source>
        <dbReference type="EMBL" id="KAK9840693.1"/>
    </source>
</evidence>
<keyword evidence="3 9" id="KW-0813">Transport</keyword>
<dbReference type="Proteomes" id="UP001485043">
    <property type="component" value="Unassembled WGS sequence"/>
</dbReference>
<evidence type="ECO:0000313" key="11">
    <source>
        <dbReference type="Proteomes" id="UP001485043"/>
    </source>
</evidence>